<dbReference type="Proteomes" id="UP000199727">
    <property type="component" value="Unassembled WGS sequence"/>
</dbReference>
<evidence type="ECO:0000313" key="4">
    <source>
        <dbReference type="EMBL" id="OXG15774.1"/>
    </source>
</evidence>
<feature type="domain" description="Alpha/beta hydrolase fold-3" evidence="3">
    <location>
        <begin position="39"/>
        <end position="173"/>
    </location>
</feature>
<dbReference type="PANTHER" id="PTHR48081:SF31">
    <property type="entry name" value="STERYL ACETYL HYDROLASE MUG81-RELATED"/>
    <property type="match status" value="1"/>
</dbReference>
<gene>
    <name evidence="4" type="ORF">C361_05214</name>
</gene>
<feature type="region of interest" description="Disordered" evidence="2">
    <location>
        <begin position="211"/>
        <end position="233"/>
    </location>
</feature>
<dbReference type="InterPro" id="IPR013094">
    <property type="entry name" value="AB_hydrolase_3"/>
</dbReference>
<evidence type="ECO:0000256" key="2">
    <source>
        <dbReference type="SAM" id="MobiDB-lite"/>
    </source>
</evidence>
<dbReference type="PANTHER" id="PTHR48081">
    <property type="entry name" value="AB HYDROLASE SUPERFAMILY PROTEIN C4A8.06C"/>
    <property type="match status" value="1"/>
</dbReference>
<protein>
    <recommendedName>
        <fullName evidence="3">Alpha/beta hydrolase fold-3 domain-containing protein</fullName>
    </recommendedName>
</protein>
<dbReference type="InterPro" id="IPR050300">
    <property type="entry name" value="GDXG_lipolytic_enzyme"/>
</dbReference>
<dbReference type="InterPro" id="IPR029058">
    <property type="entry name" value="AB_hydrolase_fold"/>
</dbReference>
<evidence type="ECO:0000256" key="1">
    <source>
        <dbReference type="ARBA" id="ARBA00022801"/>
    </source>
</evidence>
<proteinExistence type="predicted"/>
<dbReference type="Gene3D" id="3.40.50.1820">
    <property type="entry name" value="alpha/beta hydrolase"/>
    <property type="match status" value="1"/>
</dbReference>
<keyword evidence="1" id="KW-0378">Hydrolase</keyword>
<evidence type="ECO:0000259" key="3">
    <source>
        <dbReference type="Pfam" id="PF07859"/>
    </source>
</evidence>
<reference evidence="4 5" key="1">
    <citation type="submission" date="2017-06" db="EMBL/GenBank/DDBJ databases">
        <title>Global population genomics of the pathogenic fungus Cryptococcus neoformans var. grubii.</title>
        <authorList>
            <person name="Cuomo C."/>
            <person name="Litvintseva A."/>
            <person name="Chen Y."/>
            <person name="Young S."/>
            <person name="Zeng Q."/>
            <person name="Chapman S."/>
            <person name="Gujja S."/>
            <person name="Saif S."/>
            <person name="Birren B."/>
        </authorList>
    </citation>
    <scope>NUCLEOTIDE SEQUENCE [LARGE SCALE GENOMIC DNA]</scope>
    <source>
        <strain evidence="4 5">Tu259-1</strain>
    </source>
</reference>
<dbReference type="OrthoDB" id="2152029at2759"/>
<dbReference type="AlphaFoldDB" id="A0A854Q8Z3"/>
<evidence type="ECO:0000313" key="5">
    <source>
        <dbReference type="Proteomes" id="UP000199727"/>
    </source>
</evidence>
<dbReference type="GO" id="GO:0016787">
    <property type="term" value="F:hydrolase activity"/>
    <property type="evidence" value="ECO:0007669"/>
    <property type="project" value="UniProtKB-KW"/>
</dbReference>
<sequence>MYQPVTKARVILHIHGGGHPLWTSFPVDIARATGKPCLSSSILLLAESAGGHLALLLSRYLRHLSLPQPGYIALASPWADLSMSYPSYKSNKDYDTLCPPRLRTAVNSAMRYFIPAALKTEWFSPANAESKSWSYLGEEGVKVYIQYGGFRDEIVALAERMKRAEVETILRELNFLQLTAYRSVSHLTHELNRGFFLVRMLLNTKFETAAAKSSKKGAPPPVRNELGDTNSTS</sequence>
<dbReference type="Pfam" id="PF07859">
    <property type="entry name" value="Abhydrolase_3"/>
    <property type="match status" value="1"/>
</dbReference>
<accession>A0A854Q8Z3</accession>
<comment type="caution">
    <text evidence="4">The sequence shown here is derived from an EMBL/GenBank/DDBJ whole genome shotgun (WGS) entry which is preliminary data.</text>
</comment>
<organism evidence="4 5">
    <name type="scientific">Cryptococcus neoformans Tu259-1</name>
    <dbReference type="NCBI Taxonomy" id="1230072"/>
    <lineage>
        <taxon>Eukaryota</taxon>
        <taxon>Fungi</taxon>
        <taxon>Dikarya</taxon>
        <taxon>Basidiomycota</taxon>
        <taxon>Agaricomycotina</taxon>
        <taxon>Tremellomycetes</taxon>
        <taxon>Tremellales</taxon>
        <taxon>Cryptococcaceae</taxon>
        <taxon>Cryptococcus</taxon>
        <taxon>Cryptococcus neoformans species complex</taxon>
    </lineage>
</organism>
<dbReference type="EMBL" id="AMKT01000069">
    <property type="protein sequence ID" value="OXG15774.1"/>
    <property type="molecule type" value="Genomic_DNA"/>
</dbReference>
<name>A0A854Q8Z3_CRYNE</name>
<dbReference type="SUPFAM" id="SSF53474">
    <property type="entry name" value="alpha/beta-Hydrolases"/>
    <property type="match status" value="1"/>
</dbReference>